<dbReference type="RefSeq" id="WP_126660282.1">
    <property type="nucleotide sequence ID" value="NZ_RYYR01000030.1"/>
</dbReference>
<proteinExistence type="predicted"/>
<dbReference type="AlphaFoldDB" id="A0A432L839"/>
<reference evidence="1 2" key="1">
    <citation type="submission" date="2018-12" db="EMBL/GenBank/DDBJ databases">
        <title>Lysinibacillus antri sp. nov., isolated from a cave soil.</title>
        <authorList>
            <person name="Narsing Rao M.P."/>
            <person name="Zhang H."/>
            <person name="Dong Z.-Y."/>
            <person name="Niu X.-K."/>
            <person name="Zhang K."/>
            <person name="Fang B.-Z."/>
            <person name="Kang Y.-Q."/>
            <person name="Xiao M."/>
            <person name="Li W.-J."/>
        </authorList>
    </citation>
    <scope>NUCLEOTIDE SEQUENCE [LARGE SCALE GENOMIC DNA]</scope>
    <source>
        <strain evidence="1 2">SYSU K30002</strain>
    </source>
</reference>
<dbReference type="EMBL" id="RYYR01000030">
    <property type="protein sequence ID" value="RUL48685.1"/>
    <property type="molecule type" value="Genomic_DNA"/>
</dbReference>
<protein>
    <submittedName>
        <fullName evidence="1">Uncharacterized protein</fullName>
    </submittedName>
</protein>
<gene>
    <name evidence="1" type="ORF">EK386_16515</name>
</gene>
<dbReference type="Proteomes" id="UP000287910">
    <property type="component" value="Unassembled WGS sequence"/>
</dbReference>
<evidence type="ECO:0000313" key="1">
    <source>
        <dbReference type="EMBL" id="RUL48685.1"/>
    </source>
</evidence>
<organism evidence="1 2">
    <name type="scientific">Lysinibacillus antri</name>
    <dbReference type="NCBI Taxonomy" id="2498145"/>
    <lineage>
        <taxon>Bacteria</taxon>
        <taxon>Bacillati</taxon>
        <taxon>Bacillota</taxon>
        <taxon>Bacilli</taxon>
        <taxon>Bacillales</taxon>
        <taxon>Bacillaceae</taxon>
        <taxon>Lysinibacillus</taxon>
    </lineage>
</organism>
<name>A0A432L839_9BACI</name>
<evidence type="ECO:0000313" key="2">
    <source>
        <dbReference type="Proteomes" id="UP000287910"/>
    </source>
</evidence>
<comment type="caution">
    <text evidence="1">The sequence shown here is derived from an EMBL/GenBank/DDBJ whole genome shotgun (WGS) entry which is preliminary data.</text>
</comment>
<keyword evidence="2" id="KW-1185">Reference proteome</keyword>
<sequence>MYAVHYFEKKNLLLNQLLNQVPAQGSQIKIKGRKANILAVNEVAPNKYHVFVELEVVKKQAVVSALDKKKRR</sequence>
<accession>A0A432L839</accession>